<feature type="repeat" description="WD" evidence="7">
    <location>
        <begin position="54"/>
        <end position="95"/>
    </location>
</feature>
<dbReference type="InterPro" id="IPR001680">
    <property type="entry name" value="WD40_rpt"/>
</dbReference>
<dbReference type="PROSITE" id="PS50082">
    <property type="entry name" value="WD_REPEATS_2"/>
    <property type="match status" value="2"/>
</dbReference>
<accession>A0A5K3EGQ1</accession>
<dbReference type="Pfam" id="PF00400">
    <property type="entry name" value="WD40"/>
    <property type="match status" value="3"/>
</dbReference>
<dbReference type="InterPro" id="IPR036322">
    <property type="entry name" value="WD40_repeat_dom_sf"/>
</dbReference>
<organism evidence="8">
    <name type="scientific">Mesocestoides corti</name>
    <name type="common">Flatworm</name>
    <dbReference type="NCBI Taxonomy" id="53468"/>
    <lineage>
        <taxon>Eukaryota</taxon>
        <taxon>Metazoa</taxon>
        <taxon>Spiralia</taxon>
        <taxon>Lophotrochozoa</taxon>
        <taxon>Platyhelminthes</taxon>
        <taxon>Cestoda</taxon>
        <taxon>Eucestoda</taxon>
        <taxon>Cyclophyllidea</taxon>
        <taxon>Mesocestoididae</taxon>
        <taxon>Mesocestoides</taxon>
    </lineage>
</organism>
<evidence type="ECO:0000256" key="6">
    <source>
        <dbReference type="ARBA" id="ARBA00040390"/>
    </source>
</evidence>
<dbReference type="GO" id="GO:0003723">
    <property type="term" value="F:RNA binding"/>
    <property type="evidence" value="ECO:0007669"/>
    <property type="project" value="TreeGrafter"/>
</dbReference>
<evidence type="ECO:0000256" key="1">
    <source>
        <dbReference type="ARBA" id="ARBA00022574"/>
    </source>
</evidence>
<dbReference type="WBParaSite" id="MCU_000405-RB">
    <property type="protein sequence ID" value="MCU_000405-RB"/>
    <property type="gene ID" value="MCU_000405"/>
</dbReference>
<evidence type="ECO:0000256" key="7">
    <source>
        <dbReference type="PROSITE-ProRule" id="PRU00221"/>
    </source>
</evidence>
<dbReference type="InterPro" id="IPR019775">
    <property type="entry name" value="WD40_repeat_CS"/>
</dbReference>
<keyword evidence="3" id="KW-0677">Repeat</keyword>
<dbReference type="PANTHER" id="PTHR19877:SF13">
    <property type="entry name" value="SERINE-THREONINE KINASE RECEPTOR-ASSOCIATED PROTEIN"/>
    <property type="match status" value="1"/>
</dbReference>
<keyword evidence="2" id="KW-0507">mRNA processing</keyword>
<evidence type="ECO:0000313" key="8">
    <source>
        <dbReference type="WBParaSite" id="MCU_000405-RB"/>
    </source>
</evidence>
<evidence type="ECO:0000256" key="4">
    <source>
        <dbReference type="ARBA" id="ARBA00023187"/>
    </source>
</evidence>
<dbReference type="PROSITE" id="PS00678">
    <property type="entry name" value="WD_REPEATS_1"/>
    <property type="match status" value="1"/>
</dbReference>
<dbReference type="InterPro" id="IPR015943">
    <property type="entry name" value="WD40/YVTN_repeat-like_dom_sf"/>
</dbReference>
<reference evidence="8" key="1">
    <citation type="submission" date="2019-11" db="UniProtKB">
        <authorList>
            <consortium name="WormBaseParasite"/>
        </authorList>
    </citation>
    <scope>IDENTIFICATION</scope>
</reference>
<dbReference type="Gene3D" id="2.130.10.10">
    <property type="entry name" value="YVTN repeat-like/Quinoprotein amine dehydrogenase"/>
    <property type="match status" value="3"/>
</dbReference>
<dbReference type="SMART" id="SM00320">
    <property type="entry name" value="WD40"/>
    <property type="match status" value="6"/>
</dbReference>
<dbReference type="AlphaFoldDB" id="A0A5K3EGQ1"/>
<evidence type="ECO:0000256" key="5">
    <source>
        <dbReference type="ARBA" id="ARBA00038394"/>
    </source>
</evidence>
<dbReference type="SUPFAM" id="SSF50978">
    <property type="entry name" value="WD40 repeat-like"/>
    <property type="match status" value="1"/>
</dbReference>
<keyword evidence="4" id="KW-0508">mRNA splicing</keyword>
<dbReference type="PANTHER" id="PTHR19877">
    <property type="entry name" value="EUKARYOTIC TRANSLATION INITIATION FACTOR 3 SUBUNIT I"/>
    <property type="match status" value="1"/>
</dbReference>
<dbReference type="GO" id="GO:0000387">
    <property type="term" value="P:spliceosomal snRNP assembly"/>
    <property type="evidence" value="ECO:0007669"/>
    <property type="project" value="TreeGrafter"/>
</dbReference>
<protein>
    <recommendedName>
        <fullName evidence="6">Serine-threonine kinase receptor-associated protein</fullName>
    </recommendedName>
</protein>
<feature type="repeat" description="WD" evidence="7">
    <location>
        <begin position="279"/>
        <end position="320"/>
    </location>
</feature>
<keyword evidence="1 7" id="KW-0853">WD repeat</keyword>
<comment type="similarity">
    <text evidence="5">Belongs to the WD repeat STRAP family.</text>
</comment>
<sequence>GIRQSPITCNGHTRPVVDLKFAGDTDCGPLLITASKDGKAMLRTGDTGDWIGTFTGHSGAVWCCTLNAEGTRAATGAADFTAKIWDVTSGHELLNITQDHIVRAIDLSATDGGKRLLTANNKQQVFVYDLESQGTPVTSFPGHKKTIRRCLWVDNDKRALTITDEKIMSLWDVTSSGMSGTAQPAWQITLSDCPMDVQLWSCGDSVKGIVAQGKLVLVYDFDFRAPDMTAPQAPTLKAVMPSPMYTAHMNHLGNMFICGGEDNLLYRVDANSGEILETCRGHFGPVHCARFSPDGRLFASGSEDGTVRLWQTEAGESYGLWRLSEPSAPLANNSPQPVAAGLS</sequence>
<name>A0A5K3EGQ1_MESCO</name>
<dbReference type="PROSITE" id="PS50294">
    <property type="entry name" value="WD_REPEATS_REGION"/>
    <property type="match status" value="2"/>
</dbReference>
<dbReference type="GO" id="GO:0032797">
    <property type="term" value="C:SMN complex"/>
    <property type="evidence" value="ECO:0007669"/>
    <property type="project" value="TreeGrafter"/>
</dbReference>
<evidence type="ECO:0000256" key="3">
    <source>
        <dbReference type="ARBA" id="ARBA00022737"/>
    </source>
</evidence>
<proteinExistence type="inferred from homology"/>
<evidence type="ECO:0000256" key="2">
    <source>
        <dbReference type="ARBA" id="ARBA00022664"/>
    </source>
</evidence>